<dbReference type="Gramene" id="AUR62019631-RA">
    <property type="protein sequence ID" value="AUR62019631-RA:cds"/>
    <property type="gene ID" value="AUR62019631"/>
</dbReference>
<protein>
    <recommendedName>
        <fullName evidence="4">Ubiquitin-like protease family profile domain-containing protein</fullName>
    </recommendedName>
</protein>
<dbReference type="InterPro" id="IPR038765">
    <property type="entry name" value="Papain-like_cys_pep_sf"/>
</dbReference>
<evidence type="ECO:0000256" key="3">
    <source>
        <dbReference type="ARBA" id="ARBA00022801"/>
    </source>
</evidence>
<evidence type="ECO:0000313" key="5">
    <source>
        <dbReference type="EnsemblPlants" id="AUR62019631-RA:cds"/>
    </source>
</evidence>
<sequence length="502" mass="57493">MSSRRLYQMINTMSIMYNLKFSPKLRFILWFNQMWRFNLGLLCNQRCNMRLLSNQNKLFNQNLRLFNQNLRFFNQNLRFFNQRSNLRLFNQNLKFFNQRNNLRLFNQNARFFNQRSTGCLTRTSSCSTRATAGCPARGAVVQLEVQPHVDELEVHAKLELQPKLSEYEGKSVQVANEVVVEDMDPNANVDDGVAVDGLVTRMTYTLTDPEVEFKDMFPSGTKYMLRKAVGGFLVDAKNFLNPDDFWKFHINVGGSSSGTVNDVGHVDRAPSPELEVEHISYSSEEELATPHDVLSRTQVLMLKRKEERSRLRRKFMVDNAKPTSRGGLRQLDTEATHLQCDGELVKLSMCSLIPKGNGELCDQIPLLNAKDDKATERVAMWGMHPSRVNAINLCVMIVQKGHWWCAAFSRNHEEILVLDSLVTTKAVDYHKSEVLKMVEVVDQVFHTLDEGWPTKTITKWPMTSLSMTPQSDGHSCGIHMLHAIKCNAERFQATLPIVSKHA</sequence>
<dbReference type="Gene3D" id="3.40.395.10">
    <property type="entry name" value="Adenoviral Proteinase, Chain A"/>
    <property type="match status" value="1"/>
</dbReference>
<evidence type="ECO:0000313" key="6">
    <source>
        <dbReference type="Proteomes" id="UP000596660"/>
    </source>
</evidence>
<keyword evidence="3" id="KW-0378">Hydrolase</keyword>
<dbReference type="Pfam" id="PF02902">
    <property type="entry name" value="Peptidase_C48"/>
    <property type="match status" value="1"/>
</dbReference>
<evidence type="ECO:0000256" key="1">
    <source>
        <dbReference type="ARBA" id="ARBA00005234"/>
    </source>
</evidence>
<evidence type="ECO:0000256" key="2">
    <source>
        <dbReference type="ARBA" id="ARBA00022670"/>
    </source>
</evidence>
<organism evidence="5 6">
    <name type="scientific">Chenopodium quinoa</name>
    <name type="common">Quinoa</name>
    <dbReference type="NCBI Taxonomy" id="63459"/>
    <lineage>
        <taxon>Eukaryota</taxon>
        <taxon>Viridiplantae</taxon>
        <taxon>Streptophyta</taxon>
        <taxon>Embryophyta</taxon>
        <taxon>Tracheophyta</taxon>
        <taxon>Spermatophyta</taxon>
        <taxon>Magnoliopsida</taxon>
        <taxon>eudicotyledons</taxon>
        <taxon>Gunneridae</taxon>
        <taxon>Pentapetalae</taxon>
        <taxon>Caryophyllales</taxon>
        <taxon>Chenopodiaceae</taxon>
        <taxon>Chenopodioideae</taxon>
        <taxon>Atripliceae</taxon>
        <taxon>Chenopodium</taxon>
    </lineage>
</organism>
<name>A0A803LVY0_CHEQI</name>
<keyword evidence="2" id="KW-0645">Protease</keyword>
<reference evidence="5" key="1">
    <citation type="journal article" date="2017" name="Nature">
        <title>The genome of Chenopodium quinoa.</title>
        <authorList>
            <person name="Jarvis D.E."/>
            <person name="Ho Y.S."/>
            <person name="Lightfoot D.J."/>
            <person name="Schmoeckel S.M."/>
            <person name="Li B."/>
            <person name="Borm T.J.A."/>
            <person name="Ohyanagi H."/>
            <person name="Mineta K."/>
            <person name="Michell C.T."/>
            <person name="Saber N."/>
            <person name="Kharbatia N.M."/>
            <person name="Rupper R.R."/>
            <person name="Sharp A.R."/>
            <person name="Dally N."/>
            <person name="Boughton B.A."/>
            <person name="Woo Y.H."/>
            <person name="Gao G."/>
            <person name="Schijlen E.G.W.M."/>
            <person name="Guo X."/>
            <person name="Momin A.A."/>
            <person name="Negrao S."/>
            <person name="Al-Babili S."/>
            <person name="Gehring C."/>
            <person name="Roessner U."/>
            <person name="Jung C."/>
            <person name="Murphy K."/>
            <person name="Arold S.T."/>
            <person name="Gojobori T."/>
            <person name="van der Linden C.G."/>
            <person name="van Loo E.N."/>
            <person name="Jellen E.N."/>
            <person name="Maughan P.J."/>
            <person name="Tester M."/>
        </authorList>
    </citation>
    <scope>NUCLEOTIDE SEQUENCE [LARGE SCALE GENOMIC DNA]</scope>
    <source>
        <strain evidence="5">cv. PI 614886</strain>
    </source>
</reference>
<dbReference type="Proteomes" id="UP000596660">
    <property type="component" value="Unplaced"/>
</dbReference>
<evidence type="ECO:0000259" key="4">
    <source>
        <dbReference type="Pfam" id="PF02902"/>
    </source>
</evidence>
<comment type="similarity">
    <text evidence="1">Belongs to the peptidase C48 family.</text>
</comment>
<reference evidence="5" key="2">
    <citation type="submission" date="2021-03" db="UniProtKB">
        <authorList>
            <consortium name="EnsemblPlants"/>
        </authorList>
    </citation>
    <scope>IDENTIFICATION</scope>
</reference>
<dbReference type="SUPFAM" id="SSF54001">
    <property type="entry name" value="Cysteine proteinases"/>
    <property type="match status" value="1"/>
</dbReference>
<dbReference type="GO" id="GO:0008234">
    <property type="term" value="F:cysteine-type peptidase activity"/>
    <property type="evidence" value="ECO:0007669"/>
    <property type="project" value="InterPro"/>
</dbReference>
<feature type="domain" description="Ubiquitin-like protease family profile" evidence="4">
    <location>
        <begin position="396"/>
        <end position="492"/>
    </location>
</feature>
<dbReference type="AlphaFoldDB" id="A0A803LVY0"/>
<accession>A0A803LVY0</accession>
<proteinExistence type="inferred from homology"/>
<dbReference type="EnsemblPlants" id="AUR62019631-RA">
    <property type="protein sequence ID" value="AUR62019631-RA:cds"/>
    <property type="gene ID" value="AUR62019631"/>
</dbReference>
<dbReference type="InterPro" id="IPR003653">
    <property type="entry name" value="Peptidase_C48_C"/>
</dbReference>
<dbReference type="GO" id="GO:0006508">
    <property type="term" value="P:proteolysis"/>
    <property type="evidence" value="ECO:0007669"/>
    <property type="project" value="UniProtKB-KW"/>
</dbReference>
<keyword evidence="6" id="KW-1185">Reference proteome</keyword>